<evidence type="ECO:0000313" key="2">
    <source>
        <dbReference type="Proteomes" id="UP000784294"/>
    </source>
</evidence>
<organism evidence="1 2">
    <name type="scientific">Protopolystoma xenopodis</name>
    <dbReference type="NCBI Taxonomy" id="117903"/>
    <lineage>
        <taxon>Eukaryota</taxon>
        <taxon>Metazoa</taxon>
        <taxon>Spiralia</taxon>
        <taxon>Lophotrochozoa</taxon>
        <taxon>Platyhelminthes</taxon>
        <taxon>Monogenea</taxon>
        <taxon>Polyopisthocotylea</taxon>
        <taxon>Polystomatidea</taxon>
        <taxon>Polystomatidae</taxon>
        <taxon>Protopolystoma</taxon>
    </lineage>
</organism>
<dbReference type="Proteomes" id="UP000784294">
    <property type="component" value="Unassembled WGS sequence"/>
</dbReference>
<reference evidence="1" key="1">
    <citation type="submission" date="2018-11" db="EMBL/GenBank/DDBJ databases">
        <authorList>
            <consortium name="Pathogen Informatics"/>
        </authorList>
    </citation>
    <scope>NUCLEOTIDE SEQUENCE</scope>
</reference>
<proteinExistence type="predicted"/>
<gene>
    <name evidence="1" type="ORF">PXEA_LOCUS7205</name>
</gene>
<dbReference type="EMBL" id="CAAALY010018865">
    <property type="protein sequence ID" value="VEL13765.1"/>
    <property type="molecule type" value="Genomic_DNA"/>
</dbReference>
<dbReference type="AlphaFoldDB" id="A0A3S5B5H3"/>
<name>A0A3S5B5H3_9PLAT</name>
<protein>
    <submittedName>
        <fullName evidence="1">Uncharacterized protein</fullName>
    </submittedName>
</protein>
<accession>A0A3S5B5H3</accession>
<keyword evidence="2" id="KW-1185">Reference proteome</keyword>
<comment type="caution">
    <text evidence="1">The sequence shown here is derived from an EMBL/GenBank/DDBJ whole genome shotgun (WGS) entry which is preliminary data.</text>
</comment>
<evidence type="ECO:0000313" key="1">
    <source>
        <dbReference type="EMBL" id="VEL13765.1"/>
    </source>
</evidence>
<sequence length="94" mass="10448">MHPSSRPVVEAFSSETNLANICPNEDPIGLAVSNKVGRVCFTHLNNSVGRQYLFQAMATAVNDPEWRRRVGSAWIRVTVEDGAMLVNISIWYGQ</sequence>